<dbReference type="InterPro" id="IPR013783">
    <property type="entry name" value="Ig-like_fold"/>
</dbReference>
<organism evidence="5 6">
    <name type="scientific">Blautia faecis</name>
    <dbReference type="NCBI Taxonomy" id="871665"/>
    <lineage>
        <taxon>Bacteria</taxon>
        <taxon>Bacillati</taxon>
        <taxon>Bacillota</taxon>
        <taxon>Clostridia</taxon>
        <taxon>Lachnospirales</taxon>
        <taxon>Lachnospiraceae</taxon>
        <taxon>Blautia</taxon>
    </lineage>
</organism>
<dbReference type="SMART" id="SM00060">
    <property type="entry name" value="FN3"/>
    <property type="match status" value="3"/>
</dbReference>
<name>A0ABX2H854_9FIRM</name>
<feature type="region of interest" description="Disordered" evidence="2">
    <location>
        <begin position="193"/>
        <end position="217"/>
    </location>
</feature>
<dbReference type="PANTHER" id="PTHR12411">
    <property type="entry name" value="CYSTEINE PROTEASE FAMILY C1-RELATED"/>
    <property type="match status" value="1"/>
</dbReference>
<dbReference type="InterPro" id="IPR040528">
    <property type="entry name" value="Lectin-like"/>
</dbReference>
<comment type="caution">
    <text evidence="5">The sequence shown here is derived from an EMBL/GenBank/DDBJ whole genome shotgun (WGS) entry which is preliminary data.</text>
</comment>
<dbReference type="Gene3D" id="2.60.40.10">
    <property type="entry name" value="Immunoglobulins"/>
    <property type="match status" value="3"/>
</dbReference>
<dbReference type="InterPro" id="IPR025660">
    <property type="entry name" value="Pept_his_AS"/>
</dbReference>
<dbReference type="PROSITE" id="PS00639">
    <property type="entry name" value="THIOL_PROTEASE_HIS"/>
    <property type="match status" value="1"/>
</dbReference>
<feature type="chain" id="PRO_5046404044" description="Fibronectin type-III domain-containing protein" evidence="3">
    <location>
        <begin position="30"/>
        <end position="930"/>
    </location>
</feature>
<evidence type="ECO:0000256" key="1">
    <source>
        <dbReference type="ARBA" id="ARBA00008455"/>
    </source>
</evidence>
<sequence>MKYKKLLKKAAVSLLLAQSLIFTGLPIQAADIAGQSMVWTESVEMESAGDAASAVSSDAMTAEEFYVQDDFSAGDDQSGSGSTLADDSQASNGSVEDGDSQAGNGSAEGDDSQAGNGSTEDDAGQSGNASFTGMTDGNPSQSEDLSDGFSDGGTDELQEQDFGFGSMDPDSAEEEKNEDDLTDAEIEAQLEPIRELQPLSYVDPPAGNGNGDTGSVGAARAASYPAKYDPRSSLSIPVRNQKPSNMCWAYTLAANLEISFLQAGAGLFDLSEEHLAYFFAHRMNDPLGNTANDKNEVLHSYREGGNQTLAAIFLSTWSGMALESQIPYETNADHTLDSDKVPSSQMAYQTTAYLENAAFSSYSVNNIKSLISEYGSVSMSFGMYDTYYNPYTYAYSYPGSAGVNHAVTLIGWDDNYSRENFNSASNVTSNGAWIARNSWGDDWGEAGYFYISYENKCNYNIVAAEATTSPKYRNNYFYDGSSALSKLKLYPSGSSGISSIANVFQAKAGNGNGEALGEVVLATYTDGGSYSIQIYTNLKDKSNPVSGTPAYANPVTFYQEHAGISTVEVPEVNLMNGTLYSVVITNIGSDTVEYLCETNSAYDWVEFQAGLEENQSFCYHEKNGWSDFFKTSPSACVRIKAHTRTLSNAVNVTRPASFQAAARAYNQISLTWSKADGVSGYQIYRRTSDGEYQKVKTASWSDTAWTDTKVQPGITYIYKIRAYSMVNGTAKYSDYTAETAAKTVLATPSVSVKVSSGLYNTVNWNEISGAAGYVVYRKTASGKWTKLANIKKAATTSYKDTKIKSATIYEYTVRAYCTVNKKTVASSYKSSGKYKSAPSRQTVSSVSNTKKGLKLKWKAQKKCDGYYIYKKTGSGKYKLAATIKKGKTSTWTDTKVKKGKKYRYYVRAYVKEPNGVVKGKYKASAAVTRK</sequence>
<feature type="region of interest" description="Disordered" evidence="2">
    <location>
        <begin position="71"/>
        <end position="181"/>
    </location>
</feature>
<dbReference type="Gene3D" id="3.90.70.10">
    <property type="entry name" value="Cysteine proteinases"/>
    <property type="match status" value="1"/>
</dbReference>
<dbReference type="SUPFAM" id="SSF49265">
    <property type="entry name" value="Fibronectin type III"/>
    <property type="match status" value="2"/>
</dbReference>
<dbReference type="CDD" id="cd02619">
    <property type="entry name" value="Peptidase_C1"/>
    <property type="match status" value="1"/>
</dbReference>
<dbReference type="Pfam" id="PF18560">
    <property type="entry name" value="Lectin_like"/>
    <property type="match status" value="1"/>
</dbReference>
<feature type="signal peptide" evidence="3">
    <location>
        <begin position="1"/>
        <end position="29"/>
    </location>
</feature>
<dbReference type="InterPro" id="IPR003961">
    <property type="entry name" value="FN3_dom"/>
</dbReference>
<dbReference type="SMART" id="SM00645">
    <property type="entry name" value="Pept_C1"/>
    <property type="match status" value="1"/>
</dbReference>
<keyword evidence="6" id="KW-1185">Reference proteome</keyword>
<dbReference type="SUPFAM" id="SSF54001">
    <property type="entry name" value="Cysteine proteinases"/>
    <property type="match status" value="1"/>
</dbReference>
<proteinExistence type="inferred from homology"/>
<feature type="compositionally biased region" description="Acidic residues" evidence="2">
    <location>
        <begin position="170"/>
        <end position="181"/>
    </location>
</feature>
<comment type="similarity">
    <text evidence="1">Belongs to the peptidase C1 family.</text>
</comment>
<dbReference type="RefSeq" id="WP_173770035.1">
    <property type="nucleotide sequence ID" value="NZ_JAAIPV010000027.1"/>
</dbReference>
<gene>
    <name evidence="5" type="ORF">G5B17_13380</name>
</gene>
<evidence type="ECO:0000313" key="6">
    <source>
        <dbReference type="Proteomes" id="UP001644719"/>
    </source>
</evidence>
<protein>
    <recommendedName>
        <fullName evidence="4">Fibronectin type-III domain-containing protein</fullName>
    </recommendedName>
</protein>
<feature type="domain" description="Fibronectin type-III" evidence="4">
    <location>
        <begin position="654"/>
        <end position="746"/>
    </location>
</feature>
<dbReference type="Proteomes" id="UP001644719">
    <property type="component" value="Unassembled WGS sequence"/>
</dbReference>
<dbReference type="EMBL" id="JAAITS010000038">
    <property type="protein sequence ID" value="NSG86375.1"/>
    <property type="molecule type" value="Genomic_DNA"/>
</dbReference>
<dbReference type="Pfam" id="PF00112">
    <property type="entry name" value="Peptidase_C1"/>
    <property type="match status" value="1"/>
</dbReference>
<accession>A0ABX2H854</accession>
<dbReference type="PROSITE" id="PS50853">
    <property type="entry name" value="FN3"/>
    <property type="match status" value="1"/>
</dbReference>
<feature type="compositionally biased region" description="Polar residues" evidence="2">
    <location>
        <begin position="75"/>
        <end position="94"/>
    </location>
</feature>
<dbReference type="InterPro" id="IPR013128">
    <property type="entry name" value="Peptidase_C1A"/>
</dbReference>
<feature type="compositionally biased region" description="Polar residues" evidence="2">
    <location>
        <begin position="125"/>
        <end position="143"/>
    </location>
</feature>
<evidence type="ECO:0000256" key="2">
    <source>
        <dbReference type="SAM" id="MobiDB-lite"/>
    </source>
</evidence>
<dbReference type="CDD" id="cd00063">
    <property type="entry name" value="FN3"/>
    <property type="match status" value="1"/>
</dbReference>
<evidence type="ECO:0000256" key="3">
    <source>
        <dbReference type="SAM" id="SignalP"/>
    </source>
</evidence>
<dbReference type="InterPro" id="IPR036116">
    <property type="entry name" value="FN3_sf"/>
</dbReference>
<dbReference type="InterPro" id="IPR000668">
    <property type="entry name" value="Peptidase_C1A_C"/>
</dbReference>
<reference evidence="5 6" key="1">
    <citation type="journal article" date="2020" name="Cell Host Microbe">
        <title>Functional and Genomic Variation between Human-Derived Isolates of Lachnospiraceae Reveals Inter- and Intra-Species Diversity.</title>
        <authorList>
            <person name="Sorbara M.T."/>
            <person name="Littmann E.R."/>
            <person name="Fontana E."/>
            <person name="Moody T.U."/>
            <person name="Kohout C.E."/>
            <person name="Gjonbalaj M."/>
            <person name="Eaton V."/>
            <person name="Seok R."/>
            <person name="Leiner I.M."/>
            <person name="Pamer E.G."/>
        </authorList>
    </citation>
    <scope>NUCLEOTIDE SEQUENCE [LARGE SCALE GENOMIC DNA]</scope>
    <source>
        <strain evidence="5 6">MSK.17.74</strain>
    </source>
</reference>
<evidence type="ECO:0000313" key="5">
    <source>
        <dbReference type="EMBL" id="NSG86375.1"/>
    </source>
</evidence>
<keyword evidence="3" id="KW-0732">Signal</keyword>
<dbReference type="InterPro" id="IPR038765">
    <property type="entry name" value="Papain-like_cys_pep_sf"/>
</dbReference>
<evidence type="ECO:0000259" key="4">
    <source>
        <dbReference type="PROSITE" id="PS50853"/>
    </source>
</evidence>